<dbReference type="AlphaFoldDB" id="A0A1I6UAI5"/>
<protein>
    <submittedName>
        <fullName evidence="1">Uncharacterized protein</fullName>
    </submittedName>
</protein>
<accession>A0A1I6UAI5</accession>
<sequence length="37" mass="3827">MIDIDHANPLSAGTLAVYGAENTVSDSSCCICNQISI</sequence>
<dbReference type="Proteomes" id="UP000199199">
    <property type="component" value="Unassembled WGS sequence"/>
</dbReference>
<reference evidence="2" key="1">
    <citation type="submission" date="2016-10" db="EMBL/GenBank/DDBJ databases">
        <authorList>
            <person name="Varghese N."/>
            <person name="Submissions S."/>
        </authorList>
    </citation>
    <scope>NUCLEOTIDE SEQUENCE [LARGE SCALE GENOMIC DNA]</scope>
    <source>
        <strain evidence="2">DSM 22427</strain>
    </source>
</reference>
<dbReference type="EMBL" id="FOZS01000004">
    <property type="protein sequence ID" value="SFS98378.1"/>
    <property type="molecule type" value="Genomic_DNA"/>
</dbReference>
<name>A0A1I6UAI5_9EURY</name>
<proteinExistence type="predicted"/>
<gene>
    <name evidence="1" type="ORF">SAMN04488556_3680</name>
</gene>
<evidence type="ECO:0000313" key="2">
    <source>
        <dbReference type="Proteomes" id="UP000199199"/>
    </source>
</evidence>
<keyword evidence="2" id="KW-1185">Reference proteome</keyword>
<evidence type="ECO:0000313" key="1">
    <source>
        <dbReference type="EMBL" id="SFS98378.1"/>
    </source>
</evidence>
<organism evidence="1 2">
    <name type="scientific">Halostagnicola kamekurae</name>
    <dbReference type="NCBI Taxonomy" id="619731"/>
    <lineage>
        <taxon>Archaea</taxon>
        <taxon>Methanobacteriati</taxon>
        <taxon>Methanobacteriota</taxon>
        <taxon>Stenosarchaea group</taxon>
        <taxon>Halobacteria</taxon>
        <taxon>Halobacteriales</taxon>
        <taxon>Natrialbaceae</taxon>
        <taxon>Halostagnicola</taxon>
    </lineage>
</organism>